<feature type="compositionally biased region" description="Basic and acidic residues" evidence="3">
    <location>
        <begin position="8"/>
        <end position="21"/>
    </location>
</feature>
<dbReference type="PANTHER" id="PTHR14167:SF116">
    <property type="entry name" value="CAP, ISOFORM AC"/>
    <property type="match status" value="1"/>
</dbReference>
<feature type="compositionally biased region" description="Acidic residues" evidence="3">
    <location>
        <begin position="406"/>
        <end position="418"/>
    </location>
</feature>
<organism evidence="5 6">
    <name type="scientific">Acanthochromis polyacanthus</name>
    <name type="common">spiny chromis</name>
    <dbReference type="NCBI Taxonomy" id="80966"/>
    <lineage>
        <taxon>Eukaryota</taxon>
        <taxon>Metazoa</taxon>
        <taxon>Chordata</taxon>
        <taxon>Craniata</taxon>
        <taxon>Vertebrata</taxon>
        <taxon>Euteleostomi</taxon>
        <taxon>Actinopterygii</taxon>
        <taxon>Neopterygii</taxon>
        <taxon>Teleostei</taxon>
        <taxon>Neoteleostei</taxon>
        <taxon>Acanthomorphata</taxon>
        <taxon>Ovalentaria</taxon>
        <taxon>Pomacentridae</taxon>
        <taxon>Acanthochromis</taxon>
    </lineage>
</organism>
<dbReference type="Ensembl" id="ENSAPOT00000010999.1">
    <property type="protein sequence ID" value="ENSAPOP00000023553.1"/>
    <property type="gene ID" value="ENSAPOG00000005418.1"/>
</dbReference>
<feature type="domain" description="SH3" evidence="4">
    <location>
        <begin position="990"/>
        <end position="1049"/>
    </location>
</feature>
<feature type="compositionally biased region" description="Pro residues" evidence="3">
    <location>
        <begin position="659"/>
        <end position="691"/>
    </location>
</feature>
<dbReference type="InParanoid" id="A0A3Q1G171"/>
<dbReference type="Proteomes" id="UP000257200">
    <property type="component" value="Unplaced"/>
</dbReference>
<feature type="region of interest" description="Disordered" evidence="3">
    <location>
        <begin position="1"/>
        <end position="296"/>
    </location>
</feature>
<feature type="compositionally biased region" description="Pro residues" evidence="3">
    <location>
        <begin position="536"/>
        <end position="560"/>
    </location>
</feature>
<feature type="compositionally biased region" description="Polar residues" evidence="3">
    <location>
        <begin position="621"/>
        <end position="630"/>
    </location>
</feature>
<keyword evidence="1 2" id="KW-0728">SH3 domain</keyword>
<feature type="region of interest" description="Disordered" evidence="3">
    <location>
        <begin position="312"/>
        <end position="339"/>
    </location>
</feature>
<dbReference type="InterPro" id="IPR001452">
    <property type="entry name" value="SH3_domain"/>
</dbReference>
<reference evidence="5" key="2">
    <citation type="submission" date="2025-09" db="UniProtKB">
        <authorList>
            <consortium name="Ensembl"/>
        </authorList>
    </citation>
    <scope>IDENTIFICATION</scope>
</reference>
<evidence type="ECO:0000259" key="4">
    <source>
        <dbReference type="PROSITE" id="PS50002"/>
    </source>
</evidence>
<keyword evidence="6" id="KW-1185">Reference proteome</keyword>
<feature type="compositionally biased region" description="Polar residues" evidence="3">
    <location>
        <begin position="640"/>
        <end position="653"/>
    </location>
</feature>
<feature type="compositionally biased region" description="Polar residues" evidence="3">
    <location>
        <begin position="768"/>
        <end position="779"/>
    </location>
</feature>
<feature type="region of interest" description="Disordered" evidence="3">
    <location>
        <begin position="952"/>
        <end position="991"/>
    </location>
</feature>
<feature type="compositionally biased region" description="Pro residues" evidence="3">
    <location>
        <begin position="733"/>
        <end position="749"/>
    </location>
</feature>
<feature type="region of interest" description="Disordered" evidence="3">
    <location>
        <begin position="388"/>
        <end position="819"/>
    </location>
</feature>
<feature type="compositionally biased region" description="Pro residues" evidence="3">
    <location>
        <begin position="259"/>
        <end position="268"/>
    </location>
</feature>
<dbReference type="PROSITE" id="PS50002">
    <property type="entry name" value="SH3"/>
    <property type="match status" value="3"/>
</dbReference>
<protein>
    <submittedName>
        <fullName evidence="5">SH3 domain-containing protein 19-like</fullName>
    </submittedName>
</protein>
<proteinExistence type="predicted"/>
<feature type="region of interest" description="Disordered" evidence="3">
    <location>
        <begin position="831"/>
        <end position="874"/>
    </location>
</feature>
<feature type="compositionally biased region" description="Basic and acidic residues" evidence="3">
    <location>
        <begin position="46"/>
        <end position="93"/>
    </location>
</feature>
<feature type="compositionally biased region" description="Low complexity" evidence="3">
    <location>
        <begin position="215"/>
        <end position="231"/>
    </location>
</feature>
<accession>A0A3Q1G171</accession>
<dbReference type="SMART" id="SM00326">
    <property type="entry name" value="SH3"/>
    <property type="match status" value="3"/>
</dbReference>
<sequence length="1115" mass="119298">MSSSTGRQKVEPNKPEQPRTAERRRRAVRTQAAISGSDGVCGRSCSGREEENHVPAVIEHRHTGRKHTDTDMAEARAEQDDDNMPRDAREPVVRRPPSSSGGRPDRRKPEHRHSQGPLSSIRAAIKRTSARSTSLSETPRERDRDRERDRERRRPEITILSAEPLASTSWFPGASGGFPPPPPPAAQIWGPTIPPSIQPPPSYEEVIREKSQEQVPVPSSSSSLSSPRPVSTTTIATQTDPRSSAADPHDSPVRRPVRPARPPLPHPPKSSHLDDITVAVSQSALSSAESDAVEPGSCDLLSDFCSPLTSCSAAQTDQWDHPSERPKPRPRSKLGIQPISSEVKVQTLVKLREDGLATLASRASTDGSNQDVTQGKYLQELLDAFSSDDWGFPDHCSDSSSLGQSDNEEEEEEEEEDMATLRARIQAFEQQQAAEGDTQTVDGFAKRPEPRPRPRLQGQPSKPGPPAIAPKPKHYPHGPKPSSKVFWEDGGPTAEPREDTTETPSADRTSGPPAEPKPGPGSEPQTCRMPNKPSISPKPPSVPESPSPAPVPAPRPPPPKLSSSLSDSRVPPRPPVAPRASVGAPPPERSTADGHTTPTLPPRPSVEVGGGETPAGTEATQNTTNQTVKSGSVRPFVPTKPTSLNSARRSSAPNLAPKPTGPSPTQPDPVKPSAAPVPAPKPPGPTKPPTPNQNQTPAPALRKVQTKAETSSSPTSSEPPLPPRPSSVKLLPLRPPPIKSIPGRPPPPTVSSAAASSSNQIPPPKAAPTSSVSPANQIPPSHTAAPHSAAVTANQMQRAPKKGPPLPPRPKPGHPLFNSYMKQEVLIVLDDPSPSEPQTVSSPVISPPQCLLDLEPQPEPGLDQDQSKPALEGLSDSQSILPAEQKELPEPATVSGPRCVAVFDYEGEEEDELTFCQGDVIALLQLIGQEWGRGQIHGRIGIFPLSFTEVIEPLPQPSPGETKPASTETGPMESSAAPNTSEAPQSEREQTEQWAVALFDFPGQTAEDLSFHKGALIQVMEHVDAEWCRGRLEGREGLYPAAFTQPCPAQPITGQQAAVKAEAKALFDFTAESEDELTLKVGDVITQVESVDDQWIFGVIGGKRGIVPKNYISFL</sequence>
<evidence type="ECO:0000313" key="5">
    <source>
        <dbReference type="Ensembl" id="ENSAPOP00000023553.1"/>
    </source>
</evidence>
<name>A0A3Q1G171_9TELE</name>
<feature type="domain" description="SH3" evidence="4">
    <location>
        <begin position="894"/>
        <end position="953"/>
    </location>
</feature>
<evidence type="ECO:0000256" key="3">
    <source>
        <dbReference type="SAM" id="MobiDB-lite"/>
    </source>
</evidence>
<dbReference type="PRINTS" id="PR00452">
    <property type="entry name" value="SH3DOMAIN"/>
</dbReference>
<feature type="domain" description="SH3" evidence="4">
    <location>
        <begin position="1058"/>
        <end position="1115"/>
    </location>
</feature>
<reference evidence="5" key="1">
    <citation type="submission" date="2025-08" db="UniProtKB">
        <authorList>
            <consortium name="Ensembl"/>
        </authorList>
    </citation>
    <scope>IDENTIFICATION</scope>
</reference>
<dbReference type="Gene3D" id="2.30.30.40">
    <property type="entry name" value="SH3 Domains"/>
    <property type="match status" value="3"/>
</dbReference>
<feature type="compositionally biased region" description="Polar residues" evidence="3">
    <location>
        <begin position="428"/>
        <end position="441"/>
    </location>
</feature>
<dbReference type="PRINTS" id="PR00499">
    <property type="entry name" value="P67PHOX"/>
</dbReference>
<dbReference type="GeneTree" id="ENSGT00940000155694"/>
<feature type="compositionally biased region" description="Polar residues" evidence="3">
    <location>
        <begin position="232"/>
        <end position="242"/>
    </location>
</feature>
<dbReference type="InterPro" id="IPR036028">
    <property type="entry name" value="SH3-like_dom_sf"/>
</dbReference>
<feature type="compositionally biased region" description="Low complexity" evidence="3">
    <location>
        <begin position="750"/>
        <end position="760"/>
    </location>
</feature>
<feature type="compositionally biased region" description="Polar residues" evidence="3">
    <location>
        <begin position="279"/>
        <end position="289"/>
    </location>
</feature>
<feature type="compositionally biased region" description="Low complexity" evidence="3">
    <location>
        <begin position="780"/>
        <end position="793"/>
    </location>
</feature>
<feature type="compositionally biased region" description="Basic and acidic residues" evidence="3">
    <location>
        <begin position="318"/>
        <end position="327"/>
    </location>
</feature>
<evidence type="ECO:0000313" key="6">
    <source>
        <dbReference type="Proteomes" id="UP000257200"/>
    </source>
</evidence>
<dbReference type="SUPFAM" id="SSF50044">
    <property type="entry name" value="SH3-domain"/>
    <property type="match status" value="3"/>
</dbReference>
<dbReference type="PANTHER" id="PTHR14167">
    <property type="entry name" value="SH3 DOMAIN-CONTAINING"/>
    <property type="match status" value="1"/>
</dbReference>
<dbReference type="Pfam" id="PF14604">
    <property type="entry name" value="SH3_9"/>
    <property type="match status" value="1"/>
</dbReference>
<dbReference type="InterPro" id="IPR050384">
    <property type="entry name" value="Endophilin_SH3RF"/>
</dbReference>
<feature type="compositionally biased region" description="Basic and acidic residues" evidence="3">
    <location>
        <begin position="138"/>
        <end position="156"/>
    </location>
</feature>
<dbReference type="AlphaFoldDB" id="A0A3Q1G171"/>
<feature type="compositionally biased region" description="Pro residues" evidence="3">
    <location>
        <begin position="192"/>
        <end position="202"/>
    </location>
</feature>
<evidence type="ECO:0000256" key="1">
    <source>
        <dbReference type="ARBA" id="ARBA00022443"/>
    </source>
</evidence>
<dbReference type="Pfam" id="PF00018">
    <property type="entry name" value="SH3_1"/>
    <property type="match status" value="2"/>
</dbReference>
<evidence type="ECO:0000256" key="2">
    <source>
        <dbReference type="PROSITE-ProRule" id="PRU00192"/>
    </source>
</evidence>
<dbReference type="STRING" id="80966.ENSAPOP00000023553"/>